<dbReference type="Gene3D" id="3.10.450.50">
    <property type="match status" value="1"/>
</dbReference>
<gene>
    <name evidence="1" type="ORF">CAPSK01_003221</name>
</gene>
<name>A0A084XYB7_9PROT</name>
<dbReference type="Pfam" id="PF02810">
    <property type="entry name" value="SEC-C"/>
    <property type="match status" value="1"/>
</dbReference>
<dbReference type="SUPFAM" id="SSF103642">
    <property type="entry name" value="Sec-C motif"/>
    <property type="match status" value="1"/>
</dbReference>
<dbReference type="NCBIfam" id="TIGR02292">
    <property type="entry name" value="ygfB_yecA"/>
    <property type="match status" value="1"/>
</dbReference>
<protein>
    <submittedName>
        <fullName evidence="1">Preprotein translocase subunit SecA</fullName>
    </submittedName>
</protein>
<dbReference type="InterPro" id="IPR011978">
    <property type="entry name" value="YgfB-like"/>
</dbReference>
<evidence type="ECO:0000313" key="2">
    <source>
        <dbReference type="Proteomes" id="UP000019812"/>
    </source>
</evidence>
<dbReference type="STRING" id="1457154.CAPSK01_003221"/>
<organism evidence="1 2">
    <name type="scientific">Candidatus Accumulibacter vicinus</name>
    <dbReference type="NCBI Taxonomy" id="2954382"/>
    <lineage>
        <taxon>Bacteria</taxon>
        <taxon>Pseudomonadati</taxon>
        <taxon>Pseudomonadota</taxon>
        <taxon>Betaproteobacteria</taxon>
        <taxon>Candidatus Accumulibacter</taxon>
    </lineage>
</organism>
<dbReference type="InterPro" id="IPR036255">
    <property type="entry name" value="YgfB-like_sf"/>
</dbReference>
<proteinExistence type="predicted"/>
<dbReference type="PANTHER" id="PTHR33747:SF1">
    <property type="entry name" value="ADENYLATE CYCLASE-ASSOCIATED CAP C-TERMINAL DOMAIN-CONTAINING PROTEIN"/>
    <property type="match status" value="1"/>
</dbReference>
<accession>A0A084XYB7</accession>
<dbReference type="Proteomes" id="UP000019812">
    <property type="component" value="Unassembled WGS sequence"/>
</dbReference>
<sequence>MRLDEAQGYLCAALSGPQPTPEAQWLNEILGGAEAITSAAGREAADLLHLLATQLQSELASGEPLMLLLYAQDEDENSPSDYVPWCQAYLHGIDSAPLGWFEALGANDDKEDSEEIAYLDEQLFPLFMLTGDAEAAAGEAGEEWLSGRELERLREECEDQLPQAVTNIHRFWIAQRSVKTFRHEQARTGRNEPCPCGSGKKYKRCCGALSAA</sequence>
<dbReference type="InterPro" id="IPR004027">
    <property type="entry name" value="SEC_C_motif"/>
</dbReference>
<dbReference type="PANTHER" id="PTHR33747">
    <property type="entry name" value="UPF0225 PROTEIN SCO1677"/>
    <property type="match status" value="1"/>
</dbReference>
<reference evidence="1 2" key="1">
    <citation type="submission" date="2014-07" db="EMBL/GenBank/DDBJ databases">
        <title>Expanding our view of genomic diversity in Candidatus Accumulibacter clades.</title>
        <authorList>
            <person name="Skennerton C.T."/>
            <person name="Barr J.J."/>
            <person name="Slater F.R."/>
            <person name="Bond P.L."/>
            <person name="Tyson G.W."/>
        </authorList>
    </citation>
    <scope>NUCLEOTIDE SEQUENCE [LARGE SCALE GENOMIC DNA]</scope>
    <source>
        <strain evidence="2">SK-01</strain>
    </source>
</reference>
<evidence type="ECO:0000313" key="1">
    <source>
        <dbReference type="EMBL" id="KFB67461.1"/>
    </source>
</evidence>
<dbReference type="AlphaFoldDB" id="A0A084XYB7"/>
<dbReference type="Pfam" id="PF03695">
    <property type="entry name" value="UPF0149"/>
    <property type="match status" value="1"/>
</dbReference>
<dbReference type="SUPFAM" id="SSF101327">
    <property type="entry name" value="YgfB-like"/>
    <property type="match status" value="1"/>
</dbReference>
<dbReference type="EMBL" id="JDSS02000028">
    <property type="protein sequence ID" value="KFB67461.1"/>
    <property type="molecule type" value="Genomic_DNA"/>
</dbReference>
<comment type="caution">
    <text evidence="1">The sequence shown here is derived from an EMBL/GenBank/DDBJ whole genome shotgun (WGS) entry which is preliminary data.</text>
</comment>